<evidence type="ECO:0000313" key="1">
    <source>
        <dbReference type="EMBL" id="MBB6348823.1"/>
    </source>
</evidence>
<proteinExistence type="predicted"/>
<organism evidence="1 2">
    <name type="scientific">Nonomuraea muscovyensis</name>
    <dbReference type="NCBI Taxonomy" id="1124761"/>
    <lineage>
        <taxon>Bacteria</taxon>
        <taxon>Bacillati</taxon>
        <taxon>Actinomycetota</taxon>
        <taxon>Actinomycetes</taxon>
        <taxon>Streptosporangiales</taxon>
        <taxon>Streptosporangiaceae</taxon>
        <taxon>Nonomuraea</taxon>
    </lineage>
</organism>
<accession>A0A7X0C5C5</accession>
<evidence type="ECO:0000313" key="2">
    <source>
        <dbReference type="Proteomes" id="UP000583800"/>
    </source>
</evidence>
<reference evidence="1 2" key="1">
    <citation type="submission" date="2020-08" db="EMBL/GenBank/DDBJ databases">
        <title>Sequencing the genomes of 1000 actinobacteria strains.</title>
        <authorList>
            <person name="Klenk H.-P."/>
        </authorList>
    </citation>
    <scope>NUCLEOTIDE SEQUENCE [LARGE SCALE GENOMIC DNA]</scope>
    <source>
        <strain evidence="1 2">DSM 45913</strain>
    </source>
</reference>
<dbReference type="RefSeq" id="WP_185086497.1">
    <property type="nucleotide sequence ID" value="NZ_JACHJB010000002.1"/>
</dbReference>
<protein>
    <submittedName>
        <fullName evidence="1">Uncharacterized protein</fullName>
    </submittedName>
</protein>
<dbReference type="AlphaFoldDB" id="A0A7X0C5C5"/>
<keyword evidence="2" id="KW-1185">Reference proteome</keyword>
<sequence>MVDLRRLVTVSAGRDVAAAGHQWDFPVTVTFTCTVVDPAAVVHARHTDAVRDVHRFLAQDLGALPDGVYAPGEEQGLRQAVTTWLEARATDYWIAGMDVIFAGVDVGPAYMQEA</sequence>
<name>A0A7X0C5C5_9ACTN</name>
<comment type="caution">
    <text evidence="1">The sequence shown here is derived from an EMBL/GenBank/DDBJ whole genome shotgun (WGS) entry which is preliminary data.</text>
</comment>
<dbReference type="Proteomes" id="UP000583800">
    <property type="component" value="Unassembled WGS sequence"/>
</dbReference>
<gene>
    <name evidence="1" type="ORF">FHU36_005368</name>
</gene>
<dbReference type="EMBL" id="JACHJB010000002">
    <property type="protein sequence ID" value="MBB6348823.1"/>
    <property type="molecule type" value="Genomic_DNA"/>
</dbReference>